<gene>
    <name evidence="2" type="ORF">COV85_03715</name>
</gene>
<keyword evidence="1" id="KW-0812">Transmembrane</keyword>
<evidence type="ECO:0000313" key="3">
    <source>
        <dbReference type="Proteomes" id="UP000231550"/>
    </source>
</evidence>
<comment type="caution">
    <text evidence="2">The sequence shown here is derived from an EMBL/GenBank/DDBJ whole genome shotgun (WGS) entry which is preliminary data.</text>
</comment>
<feature type="transmembrane region" description="Helical" evidence="1">
    <location>
        <begin position="36"/>
        <end position="56"/>
    </location>
</feature>
<dbReference type="EMBL" id="PCVN01000096">
    <property type="protein sequence ID" value="PIQ74140.1"/>
    <property type="molecule type" value="Genomic_DNA"/>
</dbReference>
<proteinExistence type="predicted"/>
<keyword evidence="1" id="KW-0472">Membrane</keyword>
<reference evidence="2 3" key="1">
    <citation type="submission" date="2017-09" db="EMBL/GenBank/DDBJ databases">
        <title>Depth-based differentiation of microbial function through sediment-hosted aquifers and enrichment of novel symbionts in the deep terrestrial subsurface.</title>
        <authorList>
            <person name="Probst A.J."/>
            <person name="Ladd B."/>
            <person name="Jarett J.K."/>
            <person name="Geller-Mcgrath D.E."/>
            <person name="Sieber C.M."/>
            <person name="Emerson J.B."/>
            <person name="Anantharaman K."/>
            <person name="Thomas B.C."/>
            <person name="Malmstrom R."/>
            <person name="Stieglmeier M."/>
            <person name="Klingl A."/>
            <person name="Woyke T."/>
            <person name="Ryan C.M."/>
            <person name="Banfield J.F."/>
        </authorList>
    </citation>
    <scope>NUCLEOTIDE SEQUENCE [LARGE SCALE GENOMIC DNA]</scope>
    <source>
        <strain evidence="2">CG11_big_fil_rev_8_21_14_0_20_44_10</strain>
    </source>
</reference>
<sequence>MRNNRLNGLIPGGINGLIPGGINGLIPGGINGKHRALVLILAWGLFLVIGFGRPALADSLGDAKSFSVDPTYDSSGRVSVSATLRSVGANAYFYVENAWWSRLTFAQQNSLAVALSGLSVEFDNVIYPRMIAVYGSEWKPGIDNDNRMTILVTEIVEDAGGYFKLDDEYFKSQRANSNEREMLYLNGLYVGSALGKTFLAHEFQHLITFYQKTVRYGLEEDIWLNEARSEYASTLLGYDRQYELSNLKMRVDKFLSSPSDPLGEWQDRSSDYGVANLFMQYLVDHYGTRIITLMMQNSLVGISSINAALRVMGQTGTFTAIFNNWALANYLNNCSVGSAKSYCYSNSGLGYGNLHVFPTANYVLGDGSLELASWIKDWSPRWYKISSGDSRSKTLKIDFEGYGASSNFEISYILREGAEDRAYTMNLNGDQRGTLLVPEFGSRIQSALLVPVNTKERNSFSNSDPNTPFSFKISASANFPSLLPDGSLVKSDNDQKVYQIDNASKRWIASADIFLARGLRWSDIKMLSASDLAVYPEGRIVGWPDGTLVKSSDSQTVYVVSSEKKRPFSSAAIFVGLRYQWGGIKTISQSDLVQYELGVPVDSLSYPEGALIKFSDSPNIYLVESGARRLIPSLDVFSRHGFSFDSVLTADPGFRTKYPEGGVVL</sequence>
<evidence type="ECO:0000313" key="2">
    <source>
        <dbReference type="EMBL" id="PIQ74140.1"/>
    </source>
</evidence>
<keyword evidence="1" id="KW-1133">Transmembrane helix</keyword>
<accession>A0A2H0KPQ9</accession>
<evidence type="ECO:0008006" key="4">
    <source>
        <dbReference type="Google" id="ProtNLM"/>
    </source>
</evidence>
<dbReference type="AlphaFoldDB" id="A0A2H0KPQ9"/>
<evidence type="ECO:0000256" key="1">
    <source>
        <dbReference type="SAM" id="Phobius"/>
    </source>
</evidence>
<protein>
    <recommendedName>
        <fullName evidence="4">Peptidase M6-like domain-containing protein</fullName>
    </recommendedName>
</protein>
<name>A0A2H0KPQ9_9BACT</name>
<organism evidence="2 3">
    <name type="scientific">Candidatus Portnoybacteria bacterium CG11_big_fil_rev_8_21_14_0_20_44_10</name>
    <dbReference type="NCBI Taxonomy" id="1974818"/>
    <lineage>
        <taxon>Bacteria</taxon>
        <taxon>Candidatus Portnoyibacteriota</taxon>
    </lineage>
</organism>
<dbReference type="Proteomes" id="UP000231550">
    <property type="component" value="Unassembled WGS sequence"/>
</dbReference>